<dbReference type="GeneID" id="20199370"/>
<keyword evidence="1" id="KW-0677">Repeat</keyword>
<keyword evidence="6" id="KW-1185">Reference proteome</keyword>
<dbReference type="RefSeq" id="XP_009020056.1">
    <property type="nucleotide sequence ID" value="XM_009021808.1"/>
</dbReference>
<dbReference type="STRING" id="6412.T1ES20"/>
<dbReference type="SMART" id="SM00054">
    <property type="entry name" value="EFh"/>
    <property type="match status" value="4"/>
</dbReference>
<evidence type="ECO:0000256" key="1">
    <source>
        <dbReference type="ARBA" id="ARBA00022737"/>
    </source>
</evidence>
<evidence type="ECO:0000313" key="6">
    <source>
        <dbReference type="Proteomes" id="UP000015101"/>
    </source>
</evidence>
<dbReference type="Gene3D" id="1.10.238.10">
    <property type="entry name" value="EF-hand"/>
    <property type="match status" value="2"/>
</dbReference>
<keyword evidence="2" id="KW-0106">Calcium</keyword>
<reference evidence="4 6" key="2">
    <citation type="journal article" date="2013" name="Nature">
        <title>Insights into bilaterian evolution from three spiralian genomes.</title>
        <authorList>
            <person name="Simakov O."/>
            <person name="Marletaz F."/>
            <person name="Cho S.J."/>
            <person name="Edsinger-Gonzales E."/>
            <person name="Havlak P."/>
            <person name="Hellsten U."/>
            <person name="Kuo D.H."/>
            <person name="Larsson T."/>
            <person name="Lv J."/>
            <person name="Arendt D."/>
            <person name="Savage R."/>
            <person name="Osoegawa K."/>
            <person name="de Jong P."/>
            <person name="Grimwood J."/>
            <person name="Chapman J.A."/>
            <person name="Shapiro H."/>
            <person name="Aerts A."/>
            <person name="Otillar R.P."/>
            <person name="Terry A.Y."/>
            <person name="Boore J.L."/>
            <person name="Grigoriev I.V."/>
            <person name="Lindberg D.R."/>
            <person name="Seaver E.C."/>
            <person name="Weisblat D.A."/>
            <person name="Putnam N.H."/>
            <person name="Rokhsar D.S."/>
        </authorList>
    </citation>
    <scope>NUCLEOTIDE SEQUENCE</scope>
</reference>
<proteinExistence type="predicted"/>
<protein>
    <recommendedName>
        <fullName evidence="3">EF-hand domain-containing protein</fullName>
    </recommendedName>
</protein>
<dbReference type="EMBL" id="KB096742">
    <property type="protein sequence ID" value="ESO02648.1"/>
    <property type="molecule type" value="Genomic_DNA"/>
</dbReference>
<evidence type="ECO:0000313" key="5">
    <source>
        <dbReference type="EnsemblMetazoa" id="HelroP161938"/>
    </source>
</evidence>
<dbReference type="Proteomes" id="UP000015101">
    <property type="component" value="Unassembled WGS sequence"/>
</dbReference>
<dbReference type="GO" id="GO:0005509">
    <property type="term" value="F:calcium ion binding"/>
    <property type="evidence" value="ECO:0007669"/>
    <property type="project" value="InterPro"/>
</dbReference>
<dbReference type="Pfam" id="PF13499">
    <property type="entry name" value="EF-hand_7"/>
    <property type="match status" value="2"/>
</dbReference>
<dbReference type="FunFam" id="1.10.238.10:FF:000001">
    <property type="entry name" value="Calmodulin 1"/>
    <property type="match status" value="2"/>
</dbReference>
<gene>
    <name evidence="5" type="primary">20199370</name>
    <name evidence="4" type="ORF">HELRODRAFT_161938</name>
</gene>
<dbReference type="InterPro" id="IPR002048">
    <property type="entry name" value="EF_hand_dom"/>
</dbReference>
<dbReference type="AlphaFoldDB" id="T1ES20"/>
<dbReference type="HOGENOM" id="CLU_061288_2_5_1"/>
<reference evidence="6" key="1">
    <citation type="submission" date="2012-12" db="EMBL/GenBank/DDBJ databases">
        <authorList>
            <person name="Hellsten U."/>
            <person name="Grimwood J."/>
            <person name="Chapman J.A."/>
            <person name="Shapiro H."/>
            <person name="Aerts A."/>
            <person name="Otillar R.P."/>
            <person name="Terry A.Y."/>
            <person name="Boore J.L."/>
            <person name="Simakov O."/>
            <person name="Marletaz F."/>
            <person name="Cho S.-J."/>
            <person name="Edsinger-Gonzales E."/>
            <person name="Havlak P."/>
            <person name="Kuo D.-H."/>
            <person name="Larsson T."/>
            <person name="Lv J."/>
            <person name="Arendt D."/>
            <person name="Savage R."/>
            <person name="Osoegawa K."/>
            <person name="de Jong P."/>
            <person name="Lindberg D.R."/>
            <person name="Seaver E.C."/>
            <person name="Weisblat D.A."/>
            <person name="Putnam N.H."/>
            <person name="Grigoriev I.V."/>
            <person name="Rokhsar D.S."/>
        </authorList>
    </citation>
    <scope>NUCLEOTIDE SEQUENCE</scope>
</reference>
<dbReference type="KEGG" id="hro:HELRODRAFT_161938"/>
<dbReference type="InterPro" id="IPR011992">
    <property type="entry name" value="EF-hand-dom_pair"/>
</dbReference>
<dbReference type="EnsemblMetazoa" id="HelroT161938">
    <property type="protein sequence ID" value="HelroP161938"/>
    <property type="gene ID" value="HelroG161938"/>
</dbReference>
<dbReference type="EMBL" id="AMQM01000976">
    <property type="status" value="NOT_ANNOTATED_CDS"/>
    <property type="molecule type" value="Genomic_DNA"/>
</dbReference>
<dbReference type="OMA" id="MNDIDSH"/>
<dbReference type="SUPFAM" id="SSF47473">
    <property type="entry name" value="EF-hand"/>
    <property type="match status" value="1"/>
</dbReference>
<dbReference type="InterPro" id="IPR018247">
    <property type="entry name" value="EF_Hand_1_Ca_BS"/>
</dbReference>
<dbReference type="InParanoid" id="T1ES20"/>
<dbReference type="CDD" id="cd00051">
    <property type="entry name" value="EFh"/>
    <property type="match status" value="2"/>
</dbReference>
<dbReference type="PANTHER" id="PTHR23048:SF59">
    <property type="entry name" value="EF-HAND SUPERFAMILY PROTEIN"/>
    <property type="match status" value="1"/>
</dbReference>
<dbReference type="CTD" id="20199370"/>
<feature type="domain" description="EF-hand" evidence="3">
    <location>
        <begin position="110"/>
        <end position="145"/>
    </location>
</feature>
<reference evidence="5" key="3">
    <citation type="submission" date="2015-06" db="UniProtKB">
        <authorList>
            <consortium name="EnsemblMetazoa"/>
        </authorList>
    </citation>
    <scope>IDENTIFICATION</scope>
</reference>
<evidence type="ECO:0000313" key="4">
    <source>
        <dbReference type="EMBL" id="ESO02648.1"/>
    </source>
</evidence>
<feature type="domain" description="EF-hand" evidence="3">
    <location>
        <begin position="38"/>
        <end position="73"/>
    </location>
</feature>
<dbReference type="PROSITE" id="PS00018">
    <property type="entry name" value="EF_HAND_1"/>
    <property type="match status" value="2"/>
</dbReference>
<feature type="domain" description="EF-hand" evidence="3">
    <location>
        <begin position="74"/>
        <end position="109"/>
    </location>
</feature>
<organism evidence="5 6">
    <name type="scientific">Helobdella robusta</name>
    <name type="common">Californian leech</name>
    <dbReference type="NCBI Taxonomy" id="6412"/>
    <lineage>
        <taxon>Eukaryota</taxon>
        <taxon>Metazoa</taxon>
        <taxon>Spiralia</taxon>
        <taxon>Lophotrochozoa</taxon>
        <taxon>Annelida</taxon>
        <taxon>Clitellata</taxon>
        <taxon>Hirudinea</taxon>
        <taxon>Rhynchobdellida</taxon>
        <taxon>Glossiphoniidae</taxon>
        <taxon>Helobdella</taxon>
    </lineage>
</organism>
<dbReference type="InterPro" id="IPR050230">
    <property type="entry name" value="CALM/Myosin/TropC-like"/>
</dbReference>
<dbReference type="PANTHER" id="PTHR23048">
    <property type="entry name" value="MYOSIN LIGHT CHAIN 1, 3"/>
    <property type="match status" value="1"/>
</dbReference>
<evidence type="ECO:0000256" key="2">
    <source>
        <dbReference type="ARBA" id="ARBA00022837"/>
    </source>
</evidence>
<name>T1ES20_HELRO</name>
<accession>T1ES20</accession>
<dbReference type="OrthoDB" id="26525at2759"/>
<dbReference type="eggNOG" id="KOG0027">
    <property type="taxonomic scope" value="Eukaryota"/>
</dbReference>
<evidence type="ECO:0000259" key="3">
    <source>
        <dbReference type="PROSITE" id="PS50222"/>
    </source>
</evidence>
<dbReference type="PROSITE" id="PS50222">
    <property type="entry name" value="EF_HAND_2"/>
    <property type="match status" value="3"/>
</dbReference>
<sequence>MSIYIAYIHKHTSIPCFRNKSPRHQIQIQALHRYATTKSFPEFRETFDIFDWNKDGKIDESELGQMMSKLGQEVDPNEVKVILKKADKDGDGFINFNEFVDVMLANIGVDETELIRQAFQVIDVDKSGKISAKELKNVLKNLGDIISDQETDELIREIDLNGDGEVDYEEKLSHSIVSYHIPSIIDMWLTKQM</sequence>